<organism evidence="2 3">
    <name type="scientific">Cutibacterium modestum</name>
    <dbReference type="NCBI Taxonomy" id="2559073"/>
    <lineage>
        <taxon>Bacteria</taxon>
        <taxon>Bacillati</taxon>
        <taxon>Actinomycetota</taxon>
        <taxon>Actinomycetes</taxon>
        <taxon>Propionibacteriales</taxon>
        <taxon>Propionibacteriaceae</taxon>
        <taxon>Cutibacterium</taxon>
    </lineage>
</organism>
<feature type="region of interest" description="Disordered" evidence="1">
    <location>
        <begin position="36"/>
        <end position="55"/>
    </location>
</feature>
<evidence type="ECO:0000256" key="1">
    <source>
        <dbReference type="SAM" id="MobiDB-lite"/>
    </source>
</evidence>
<protein>
    <submittedName>
        <fullName evidence="2">Uncharacterized protein</fullName>
    </submittedName>
</protein>
<proteinExistence type="predicted"/>
<dbReference type="Proteomes" id="UP000825072">
    <property type="component" value="Chromosome 1"/>
</dbReference>
<reference evidence="2" key="1">
    <citation type="submission" date="2021-06" db="EMBL/GenBank/DDBJ databases">
        <title>Genome sequence of Cutibacterium modestum strain KB17-24694.</title>
        <authorList>
            <person name="Dekio I."/>
            <person name="Asahina A."/>
            <person name="Nishida M."/>
        </authorList>
    </citation>
    <scope>NUCLEOTIDE SEQUENCE</scope>
    <source>
        <strain evidence="2">KB17-24694</strain>
    </source>
</reference>
<evidence type="ECO:0000313" key="3">
    <source>
        <dbReference type="Proteomes" id="UP000825072"/>
    </source>
</evidence>
<feature type="compositionally biased region" description="Polar residues" evidence="1">
    <location>
        <begin position="45"/>
        <end position="55"/>
    </location>
</feature>
<name>A0AAD1KQK4_9ACTN</name>
<accession>A0AAD1KQK4</accession>
<sequence>MYRGLAADPMRRHDRAMGDTGRYVFAVIVAHQVQDGIEDHPAPPTCNTTTGQDLR</sequence>
<gene>
    <name evidence="2" type="ORF">KB1_23700</name>
</gene>
<dbReference type="AlphaFoldDB" id="A0AAD1KQK4"/>
<evidence type="ECO:0000313" key="2">
    <source>
        <dbReference type="EMBL" id="BCY26380.1"/>
    </source>
</evidence>
<dbReference type="EMBL" id="AP024747">
    <property type="protein sequence ID" value="BCY26380.1"/>
    <property type="molecule type" value="Genomic_DNA"/>
</dbReference>